<keyword evidence="1" id="KW-0285">Flavoprotein</keyword>
<dbReference type="Pfam" id="PF00890">
    <property type="entry name" value="FAD_binding_2"/>
    <property type="match status" value="1"/>
</dbReference>
<feature type="domain" description="FAD-dependent oxidoreductase 2 FAD-binding" evidence="3">
    <location>
        <begin position="9"/>
        <end position="61"/>
    </location>
</feature>
<evidence type="ECO:0000259" key="3">
    <source>
        <dbReference type="Pfam" id="PF00890"/>
    </source>
</evidence>
<dbReference type="Gene3D" id="3.50.50.60">
    <property type="entry name" value="FAD/NAD(P)-binding domain"/>
    <property type="match status" value="1"/>
</dbReference>
<dbReference type="Proteomes" id="UP000639396">
    <property type="component" value="Unassembled WGS sequence"/>
</dbReference>
<evidence type="ECO:0000313" key="4">
    <source>
        <dbReference type="EMBL" id="MBD2865341.1"/>
    </source>
</evidence>
<dbReference type="EMBL" id="JACXJA010000041">
    <property type="protein sequence ID" value="MBD2865341.1"/>
    <property type="molecule type" value="Genomic_DNA"/>
</dbReference>
<evidence type="ECO:0000313" key="5">
    <source>
        <dbReference type="Proteomes" id="UP000639396"/>
    </source>
</evidence>
<evidence type="ECO:0000256" key="1">
    <source>
        <dbReference type="ARBA" id="ARBA00022630"/>
    </source>
</evidence>
<proteinExistence type="predicted"/>
<keyword evidence="5" id="KW-1185">Reference proteome</keyword>
<dbReference type="InterPro" id="IPR036188">
    <property type="entry name" value="FAD/NAD-bd_sf"/>
</dbReference>
<sequence length="73" mass="7742">MEPLQLQADVHIVGSGTAGMMAARAAADEGARVLLIDKSLIGRRGATIFAQMNVAVALGEADDDNTRFNLKMR</sequence>
<keyword evidence="2" id="KW-0560">Oxidoreductase</keyword>
<dbReference type="InterPro" id="IPR003953">
    <property type="entry name" value="FAD-dep_OxRdtase_2_FAD-bd"/>
</dbReference>
<dbReference type="RefSeq" id="WP_190930961.1">
    <property type="nucleotide sequence ID" value="NZ_JACXJA010000041.1"/>
</dbReference>
<protein>
    <submittedName>
        <fullName evidence="4">FAD-binding protein</fullName>
    </submittedName>
</protein>
<evidence type="ECO:0000256" key="2">
    <source>
        <dbReference type="ARBA" id="ARBA00023002"/>
    </source>
</evidence>
<comment type="caution">
    <text evidence="4">The sequence shown here is derived from an EMBL/GenBank/DDBJ whole genome shotgun (WGS) entry which is preliminary data.</text>
</comment>
<accession>A0A927CFN1</accession>
<dbReference type="SUPFAM" id="SSF51905">
    <property type="entry name" value="FAD/NAD(P)-binding domain"/>
    <property type="match status" value="1"/>
</dbReference>
<dbReference type="GO" id="GO:0016491">
    <property type="term" value="F:oxidoreductase activity"/>
    <property type="evidence" value="ECO:0007669"/>
    <property type="project" value="UniProtKB-KW"/>
</dbReference>
<organism evidence="4 5">
    <name type="scientific">Paenibacillus oceani</name>
    <dbReference type="NCBI Taxonomy" id="2772510"/>
    <lineage>
        <taxon>Bacteria</taxon>
        <taxon>Bacillati</taxon>
        <taxon>Bacillota</taxon>
        <taxon>Bacilli</taxon>
        <taxon>Bacillales</taxon>
        <taxon>Paenibacillaceae</taxon>
        <taxon>Paenibacillus</taxon>
    </lineage>
</organism>
<dbReference type="AlphaFoldDB" id="A0A927CFN1"/>
<name>A0A927CFN1_9BACL</name>
<gene>
    <name evidence="4" type="ORF">IDH45_25485</name>
</gene>
<reference evidence="4" key="1">
    <citation type="submission" date="2020-09" db="EMBL/GenBank/DDBJ databases">
        <title>A novel bacterium of genus Paenibacillus, isolated from South China Sea.</title>
        <authorList>
            <person name="Huang H."/>
            <person name="Mo K."/>
            <person name="Hu Y."/>
        </authorList>
    </citation>
    <scope>NUCLEOTIDE SEQUENCE</scope>
    <source>
        <strain evidence="4">IB182363</strain>
    </source>
</reference>